<dbReference type="STRING" id="765257.A0A0C9Z057"/>
<feature type="compositionally biased region" description="Low complexity" evidence="8">
    <location>
        <begin position="54"/>
        <end position="64"/>
    </location>
</feature>
<dbReference type="CDD" id="cd14812">
    <property type="entry name" value="bZIP_u3"/>
    <property type="match status" value="1"/>
</dbReference>
<comment type="similarity">
    <text evidence="2">Belongs to the bZIP family.</text>
</comment>
<dbReference type="PROSITE" id="PS50217">
    <property type="entry name" value="BZIP"/>
    <property type="match status" value="1"/>
</dbReference>
<proteinExistence type="inferred from homology"/>
<accession>A0A0C9Z057</accession>
<organism evidence="10 11">
    <name type="scientific">Pisolithus microcarpus 441</name>
    <dbReference type="NCBI Taxonomy" id="765257"/>
    <lineage>
        <taxon>Eukaryota</taxon>
        <taxon>Fungi</taxon>
        <taxon>Dikarya</taxon>
        <taxon>Basidiomycota</taxon>
        <taxon>Agaricomycotina</taxon>
        <taxon>Agaricomycetes</taxon>
        <taxon>Agaricomycetidae</taxon>
        <taxon>Boletales</taxon>
        <taxon>Sclerodermatineae</taxon>
        <taxon>Pisolithaceae</taxon>
        <taxon>Pisolithus</taxon>
    </lineage>
</organism>
<name>A0A0C9Z057_9AGAM</name>
<evidence type="ECO:0000256" key="2">
    <source>
        <dbReference type="ARBA" id="ARBA00007163"/>
    </source>
</evidence>
<dbReference type="PANTHER" id="PTHR47416:SF8">
    <property type="entry name" value="BASIC-LEUCINE ZIPPER TRANSCRIPTION FACTOR E-RELATED"/>
    <property type="match status" value="1"/>
</dbReference>
<feature type="region of interest" description="Disordered" evidence="8">
    <location>
        <begin position="374"/>
        <end position="396"/>
    </location>
</feature>
<keyword evidence="7" id="KW-0175">Coiled coil</keyword>
<gene>
    <name evidence="10" type="ORF">PISMIDRAFT_102688</name>
</gene>
<evidence type="ECO:0000313" key="11">
    <source>
        <dbReference type="Proteomes" id="UP000054018"/>
    </source>
</evidence>
<evidence type="ECO:0000256" key="5">
    <source>
        <dbReference type="ARBA" id="ARBA00023163"/>
    </source>
</evidence>
<dbReference type="SUPFAM" id="SSF57959">
    <property type="entry name" value="Leucine zipper domain"/>
    <property type="match status" value="1"/>
</dbReference>
<feature type="domain" description="BZIP" evidence="9">
    <location>
        <begin position="155"/>
        <end position="217"/>
    </location>
</feature>
<dbReference type="AlphaFoldDB" id="A0A0C9Z057"/>
<evidence type="ECO:0000259" key="9">
    <source>
        <dbReference type="PROSITE" id="PS50217"/>
    </source>
</evidence>
<keyword evidence="3" id="KW-0805">Transcription regulation</keyword>
<comment type="subcellular location">
    <subcellularLocation>
        <location evidence="1">Nucleus</location>
    </subcellularLocation>
</comment>
<dbReference type="HOGENOM" id="CLU_016968_0_0_1"/>
<keyword evidence="4" id="KW-0238">DNA-binding</keyword>
<reference evidence="10 11" key="1">
    <citation type="submission" date="2014-04" db="EMBL/GenBank/DDBJ databases">
        <authorList>
            <consortium name="DOE Joint Genome Institute"/>
            <person name="Kuo A."/>
            <person name="Kohler A."/>
            <person name="Costa M.D."/>
            <person name="Nagy L.G."/>
            <person name="Floudas D."/>
            <person name="Copeland A."/>
            <person name="Barry K.W."/>
            <person name="Cichocki N."/>
            <person name="Veneault-Fourrey C."/>
            <person name="LaButti K."/>
            <person name="Lindquist E.A."/>
            <person name="Lipzen A."/>
            <person name="Lundell T."/>
            <person name="Morin E."/>
            <person name="Murat C."/>
            <person name="Sun H."/>
            <person name="Tunlid A."/>
            <person name="Henrissat B."/>
            <person name="Grigoriev I.V."/>
            <person name="Hibbett D.S."/>
            <person name="Martin F."/>
            <person name="Nordberg H.P."/>
            <person name="Cantor M.N."/>
            <person name="Hua S.X."/>
        </authorList>
    </citation>
    <scope>NUCLEOTIDE SEQUENCE [LARGE SCALE GENOMIC DNA]</scope>
    <source>
        <strain evidence="10 11">441</strain>
    </source>
</reference>
<dbReference type="OrthoDB" id="674948at2759"/>
<dbReference type="EMBL" id="KN833740">
    <property type="protein sequence ID" value="KIK22396.1"/>
    <property type="molecule type" value="Genomic_DNA"/>
</dbReference>
<evidence type="ECO:0000256" key="3">
    <source>
        <dbReference type="ARBA" id="ARBA00023015"/>
    </source>
</evidence>
<dbReference type="SMART" id="SM00338">
    <property type="entry name" value="BRLZ"/>
    <property type="match status" value="1"/>
</dbReference>
<feature type="coiled-coil region" evidence="7">
    <location>
        <begin position="173"/>
        <end position="234"/>
    </location>
</feature>
<evidence type="ECO:0000256" key="4">
    <source>
        <dbReference type="ARBA" id="ARBA00023125"/>
    </source>
</evidence>
<dbReference type="InterPro" id="IPR004827">
    <property type="entry name" value="bZIP"/>
</dbReference>
<dbReference type="PANTHER" id="PTHR47416">
    <property type="entry name" value="BASIC-LEUCINE ZIPPER TRANSCRIPTION FACTOR F-RELATED"/>
    <property type="match status" value="1"/>
</dbReference>
<feature type="region of interest" description="Disordered" evidence="8">
    <location>
        <begin position="53"/>
        <end position="86"/>
    </location>
</feature>
<dbReference type="GO" id="GO:0003700">
    <property type="term" value="F:DNA-binding transcription factor activity"/>
    <property type="evidence" value="ECO:0007669"/>
    <property type="project" value="InterPro"/>
</dbReference>
<evidence type="ECO:0000313" key="10">
    <source>
        <dbReference type="EMBL" id="KIK22396.1"/>
    </source>
</evidence>
<reference evidence="11" key="2">
    <citation type="submission" date="2015-01" db="EMBL/GenBank/DDBJ databases">
        <title>Evolutionary Origins and Diversification of the Mycorrhizal Mutualists.</title>
        <authorList>
            <consortium name="DOE Joint Genome Institute"/>
            <consortium name="Mycorrhizal Genomics Consortium"/>
            <person name="Kohler A."/>
            <person name="Kuo A."/>
            <person name="Nagy L.G."/>
            <person name="Floudas D."/>
            <person name="Copeland A."/>
            <person name="Barry K.W."/>
            <person name="Cichocki N."/>
            <person name="Veneault-Fourrey C."/>
            <person name="LaButti K."/>
            <person name="Lindquist E.A."/>
            <person name="Lipzen A."/>
            <person name="Lundell T."/>
            <person name="Morin E."/>
            <person name="Murat C."/>
            <person name="Riley R."/>
            <person name="Ohm R."/>
            <person name="Sun H."/>
            <person name="Tunlid A."/>
            <person name="Henrissat B."/>
            <person name="Grigoriev I.V."/>
            <person name="Hibbett D.S."/>
            <person name="Martin F."/>
        </authorList>
    </citation>
    <scope>NUCLEOTIDE SEQUENCE [LARGE SCALE GENOMIC DNA]</scope>
    <source>
        <strain evidence="11">441</strain>
    </source>
</reference>
<evidence type="ECO:0000256" key="8">
    <source>
        <dbReference type="SAM" id="MobiDB-lite"/>
    </source>
</evidence>
<evidence type="ECO:0000256" key="6">
    <source>
        <dbReference type="ARBA" id="ARBA00023242"/>
    </source>
</evidence>
<evidence type="ECO:0000256" key="1">
    <source>
        <dbReference type="ARBA" id="ARBA00004123"/>
    </source>
</evidence>
<dbReference type="GO" id="GO:0003677">
    <property type="term" value="F:DNA binding"/>
    <property type="evidence" value="ECO:0007669"/>
    <property type="project" value="UniProtKB-KW"/>
</dbReference>
<protein>
    <recommendedName>
        <fullName evidence="9">BZIP domain-containing protein</fullName>
    </recommendedName>
</protein>
<dbReference type="InterPro" id="IPR046347">
    <property type="entry name" value="bZIP_sf"/>
</dbReference>
<dbReference type="Pfam" id="PF00170">
    <property type="entry name" value="bZIP_1"/>
    <property type="match status" value="1"/>
</dbReference>
<dbReference type="Proteomes" id="UP000054018">
    <property type="component" value="Unassembled WGS sequence"/>
</dbReference>
<keyword evidence="6" id="KW-0539">Nucleus</keyword>
<keyword evidence="11" id="KW-1185">Reference proteome</keyword>
<evidence type="ECO:0000256" key="7">
    <source>
        <dbReference type="SAM" id="Coils"/>
    </source>
</evidence>
<keyword evidence="5" id="KW-0804">Transcription</keyword>
<dbReference type="Gene3D" id="1.20.5.170">
    <property type="match status" value="1"/>
</dbReference>
<dbReference type="GO" id="GO:0005634">
    <property type="term" value="C:nucleus"/>
    <property type="evidence" value="ECO:0007669"/>
    <property type="project" value="UniProtKB-SubCell"/>
</dbReference>
<sequence length="511" mass="55763">MPQSTPSPIVTGDTSAIPQTLMTDATWDLQQSPYSANSMDTADWGYYTMPLSPPTSLSSNTSESPEPPSKKLRLSVSPDRQLEGEHQRCVPTQKVFDLPEALVPSPSSASQPLSNTNPLLAKKFFATTNAGARRTRGTGERISTKDFVPPDVSGLSKREARLVKNRAAAFLSRQRKREEFEAMEVRVRQLEDENARLQQLAQKGNQYEELRSEIERLHAQLQAAEKRELNLSMEIARHSTPLAAKAEMGVDRLSPAVHSSEPQTSPMTFGLTVRAGVLARHILARTLPDLLSMPPKSILPIAVTVPLAEIRPGEQPSGTFPCNDGSVGPMTPYSLPDCLSADAEILRELDNVVVSFERLAEDRVVRMCIQSTRPVSRDQSNPVPHPKIGDKPRTSSLGAWSGSEITPYGPAFELQQLASSSSSLSMDAPTPAPNINSFCGFLGSGGPRTGPDYQGLMMPYMQPSFGHVPDQTSFDLFPNSFDHAAEEKAKYQGRAFPSHLGSEGSWQVPVC</sequence>